<sequence length="214" mass="23693">MASISPVHPRRILCPNFNDDEVKVLRSLCELLQKYLKHPWKVVSHGEADLLLVNLDAGWSPQQAPAVPVVGCALRPRTHPPGTIHRPLRAAELLAVLSEFVSTTDPATSARTSRTPAAVHVEDRYVLLGWPLDFERWPPSWRRVLAALSRSSASMDEIAQCTGLTPVDVGRCIAMLDRHGLVERQRIAAPPATRTKGRWQGLSQRVGQLLGFAR</sequence>
<dbReference type="Pfam" id="PF17782">
    <property type="entry name" value="WHD_DprA"/>
    <property type="match status" value="1"/>
</dbReference>
<dbReference type="Proteomes" id="UP000029998">
    <property type="component" value="Unassembled WGS sequence"/>
</dbReference>
<keyword evidence="3" id="KW-1185">Reference proteome</keyword>
<dbReference type="GO" id="GO:0003700">
    <property type="term" value="F:DNA-binding transcription factor activity"/>
    <property type="evidence" value="ECO:0007669"/>
    <property type="project" value="InterPro"/>
</dbReference>
<dbReference type="InterPro" id="IPR036388">
    <property type="entry name" value="WH-like_DNA-bd_sf"/>
</dbReference>
<accession>A0A0A0ES72</accession>
<evidence type="ECO:0000313" key="2">
    <source>
        <dbReference type="EMBL" id="KGM53090.1"/>
    </source>
</evidence>
<feature type="domain" description="DprA winged helix" evidence="1">
    <location>
        <begin position="142"/>
        <end position="185"/>
    </location>
</feature>
<comment type="caution">
    <text evidence="2">The sequence shown here is derived from an EMBL/GenBank/DDBJ whole genome shotgun (WGS) entry which is preliminary data.</text>
</comment>
<dbReference type="STRING" id="1385517.N800_11110"/>
<name>A0A0A0ES72_9GAMM</name>
<gene>
    <name evidence="2" type="ORF">N800_11110</name>
</gene>
<organism evidence="2 3">
    <name type="scientific">Lysobacter daejeonensis GH1-9</name>
    <dbReference type="NCBI Taxonomy" id="1385517"/>
    <lineage>
        <taxon>Bacteria</taxon>
        <taxon>Pseudomonadati</taxon>
        <taxon>Pseudomonadota</taxon>
        <taxon>Gammaproteobacteria</taxon>
        <taxon>Lysobacterales</taxon>
        <taxon>Lysobacteraceae</taxon>
        <taxon>Aerolutibacter</taxon>
    </lineage>
</organism>
<evidence type="ECO:0000313" key="3">
    <source>
        <dbReference type="Proteomes" id="UP000029998"/>
    </source>
</evidence>
<dbReference type="AlphaFoldDB" id="A0A0A0ES72"/>
<dbReference type="Gene3D" id="1.10.10.10">
    <property type="entry name" value="Winged helix-like DNA-binding domain superfamily/Winged helix DNA-binding domain"/>
    <property type="match status" value="1"/>
</dbReference>
<dbReference type="InterPro" id="IPR036390">
    <property type="entry name" value="WH_DNA-bd_sf"/>
</dbReference>
<evidence type="ECO:0000259" key="1">
    <source>
        <dbReference type="Pfam" id="PF17782"/>
    </source>
</evidence>
<reference evidence="2 3" key="1">
    <citation type="submission" date="2013-08" db="EMBL/GenBank/DDBJ databases">
        <title>Genome sequencing of Lysobacter.</title>
        <authorList>
            <person name="Zhang S."/>
            <person name="Wang G."/>
        </authorList>
    </citation>
    <scope>NUCLEOTIDE SEQUENCE [LARGE SCALE GENOMIC DNA]</scope>
    <source>
        <strain evidence="2 3">GH1-9</strain>
    </source>
</reference>
<dbReference type="OrthoDB" id="6057210at2"/>
<dbReference type="RefSeq" id="WP_036140089.1">
    <property type="nucleotide sequence ID" value="NZ_AVPU01000044.1"/>
</dbReference>
<dbReference type="InterPro" id="IPR041614">
    <property type="entry name" value="DprA_WH"/>
</dbReference>
<proteinExistence type="predicted"/>
<dbReference type="EMBL" id="AVPU01000044">
    <property type="protein sequence ID" value="KGM53090.1"/>
    <property type="molecule type" value="Genomic_DNA"/>
</dbReference>
<protein>
    <recommendedName>
        <fullName evidence="1">DprA winged helix domain-containing protein</fullName>
    </recommendedName>
</protein>
<dbReference type="SUPFAM" id="SSF46785">
    <property type="entry name" value="Winged helix' DNA-binding domain"/>
    <property type="match status" value="1"/>
</dbReference>